<dbReference type="RefSeq" id="XP_011086401.2">
    <property type="nucleotide sequence ID" value="XM_011088099.2"/>
</dbReference>
<dbReference type="GO" id="GO:0005634">
    <property type="term" value="C:nucleus"/>
    <property type="evidence" value="ECO:0007669"/>
    <property type="project" value="UniProtKB-SubCell"/>
</dbReference>
<dbReference type="AlphaFoldDB" id="A0A6I9TLQ0"/>
<evidence type="ECO:0000256" key="10">
    <source>
        <dbReference type="RuleBase" id="RU369038"/>
    </source>
</evidence>
<gene>
    <name evidence="14" type="primary">LOC105168148</name>
</gene>
<evidence type="ECO:0000256" key="4">
    <source>
        <dbReference type="ARBA" id="ARBA00023155"/>
    </source>
</evidence>
<dbReference type="GO" id="GO:0045893">
    <property type="term" value="P:positive regulation of DNA-templated transcription"/>
    <property type="evidence" value="ECO:0007669"/>
    <property type="project" value="TreeGrafter"/>
</dbReference>
<dbReference type="SUPFAM" id="SSF46689">
    <property type="entry name" value="Homeodomain-like"/>
    <property type="match status" value="1"/>
</dbReference>
<evidence type="ECO:0000313" key="14">
    <source>
        <dbReference type="RefSeq" id="XP_011086401.2"/>
    </source>
</evidence>
<dbReference type="KEGG" id="sind:105168148"/>
<dbReference type="InterPro" id="IPR017970">
    <property type="entry name" value="Homeobox_CS"/>
</dbReference>
<dbReference type="GeneID" id="105168148"/>
<comment type="similarity">
    <text evidence="7 10">Belongs to the HD-ZIP homeobox family. Class I subfamily.</text>
</comment>
<evidence type="ECO:0000256" key="3">
    <source>
        <dbReference type="ARBA" id="ARBA00023125"/>
    </source>
</evidence>
<name>A0A6I9TLQ0_SESIN</name>
<dbReference type="Pfam" id="PF02183">
    <property type="entry name" value="HALZ"/>
    <property type="match status" value="1"/>
</dbReference>
<feature type="DNA-binding region" description="Homeobox" evidence="8">
    <location>
        <begin position="83"/>
        <end position="142"/>
    </location>
</feature>
<dbReference type="PROSITE" id="PS50071">
    <property type="entry name" value="HOMEOBOX_2"/>
    <property type="match status" value="1"/>
</dbReference>
<dbReference type="Pfam" id="PF00046">
    <property type="entry name" value="Homeodomain"/>
    <property type="match status" value="1"/>
</dbReference>
<dbReference type="SMART" id="SM00389">
    <property type="entry name" value="HOX"/>
    <property type="match status" value="1"/>
</dbReference>
<dbReference type="InterPro" id="IPR045224">
    <property type="entry name" value="HDZip_class_I_plant"/>
</dbReference>
<keyword evidence="6 8" id="KW-0539">Nucleus</keyword>
<dbReference type="GO" id="GO:0000976">
    <property type="term" value="F:transcription cis-regulatory region binding"/>
    <property type="evidence" value="ECO:0007669"/>
    <property type="project" value="UniProtKB-ARBA"/>
</dbReference>
<dbReference type="InParanoid" id="A0A6I9TLQ0"/>
<evidence type="ECO:0000313" key="13">
    <source>
        <dbReference type="Proteomes" id="UP000504604"/>
    </source>
</evidence>
<feature type="domain" description="Homeobox" evidence="12">
    <location>
        <begin position="81"/>
        <end position="141"/>
    </location>
</feature>
<evidence type="ECO:0000256" key="5">
    <source>
        <dbReference type="ARBA" id="ARBA00023163"/>
    </source>
</evidence>
<dbReference type="InterPro" id="IPR009057">
    <property type="entry name" value="Homeodomain-like_sf"/>
</dbReference>
<organism evidence="13 14">
    <name type="scientific">Sesamum indicum</name>
    <name type="common">Oriental sesame</name>
    <name type="synonym">Sesamum orientale</name>
    <dbReference type="NCBI Taxonomy" id="4182"/>
    <lineage>
        <taxon>Eukaryota</taxon>
        <taxon>Viridiplantae</taxon>
        <taxon>Streptophyta</taxon>
        <taxon>Embryophyta</taxon>
        <taxon>Tracheophyta</taxon>
        <taxon>Spermatophyta</taxon>
        <taxon>Magnoliopsida</taxon>
        <taxon>eudicotyledons</taxon>
        <taxon>Gunneridae</taxon>
        <taxon>Pentapetalae</taxon>
        <taxon>asterids</taxon>
        <taxon>lamiids</taxon>
        <taxon>Lamiales</taxon>
        <taxon>Pedaliaceae</taxon>
        <taxon>Sesamum</taxon>
    </lineage>
</organism>
<keyword evidence="3 8" id="KW-0238">DNA-binding</keyword>
<evidence type="ECO:0000256" key="8">
    <source>
        <dbReference type="PROSITE-ProRule" id="PRU00108"/>
    </source>
</evidence>
<keyword evidence="4 8" id="KW-0371">Homeobox</keyword>
<feature type="region of interest" description="Disordered" evidence="11">
    <location>
        <begin position="179"/>
        <end position="271"/>
    </location>
</feature>
<keyword evidence="5 10" id="KW-0804">Transcription</keyword>
<dbReference type="PANTHER" id="PTHR24326">
    <property type="entry name" value="HOMEOBOX-LEUCINE ZIPPER PROTEIN"/>
    <property type="match status" value="1"/>
</dbReference>
<protein>
    <recommendedName>
        <fullName evidence="10">Homeobox-leucine zipper protein</fullName>
    </recommendedName>
    <alternativeName>
        <fullName evidence="10">HD-ZIP protein</fullName>
    </alternativeName>
    <alternativeName>
        <fullName evidence="10">Homeodomain transcription factor</fullName>
    </alternativeName>
</protein>
<reference evidence="14" key="1">
    <citation type="submission" date="2025-08" db="UniProtKB">
        <authorList>
            <consortium name="RefSeq"/>
        </authorList>
    </citation>
    <scope>IDENTIFICATION</scope>
</reference>
<evidence type="ECO:0000256" key="9">
    <source>
        <dbReference type="RuleBase" id="RU000682"/>
    </source>
</evidence>
<dbReference type="Gene3D" id="1.10.10.60">
    <property type="entry name" value="Homeodomain-like"/>
    <property type="match status" value="1"/>
</dbReference>
<dbReference type="PANTHER" id="PTHR24326:SF610">
    <property type="entry name" value="HOMEOBOX-LEUCINE ZIPPER PROTEIN"/>
    <property type="match status" value="1"/>
</dbReference>
<evidence type="ECO:0000256" key="2">
    <source>
        <dbReference type="ARBA" id="ARBA00023015"/>
    </source>
</evidence>
<evidence type="ECO:0000256" key="6">
    <source>
        <dbReference type="ARBA" id="ARBA00023242"/>
    </source>
</evidence>
<keyword evidence="13" id="KW-1185">Reference proteome</keyword>
<dbReference type="CDD" id="cd00086">
    <property type="entry name" value="homeodomain"/>
    <property type="match status" value="1"/>
</dbReference>
<comment type="subcellular location">
    <subcellularLocation>
        <location evidence="1 8 9">Nucleus</location>
    </subcellularLocation>
</comment>
<feature type="compositionally biased region" description="Polar residues" evidence="11">
    <location>
        <begin position="210"/>
        <end position="221"/>
    </location>
</feature>
<dbReference type="InterPro" id="IPR003106">
    <property type="entry name" value="Leu_zip_homeo"/>
</dbReference>
<dbReference type="InterPro" id="IPR000047">
    <property type="entry name" value="HTH_motif"/>
</dbReference>
<accession>A0A6I9TLQ0</accession>
<feature type="compositionally biased region" description="Basic and acidic residues" evidence="11">
    <location>
        <begin position="180"/>
        <end position="194"/>
    </location>
</feature>
<dbReference type="PROSITE" id="PS00027">
    <property type="entry name" value="HOMEOBOX_1"/>
    <property type="match status" value="1"/>
</dbReference>
<dbReference type="Proteomes" id="UP000504604">
    <property type="component" value="Linkage group LG8"/>
</dbReference>
<dbReference type="InterPro" id="IPR001356">
    <property type="entry name" value="HD"/>
</dbReference>
<evidence type="ECO:0000256" key="11">
    <source>
        <dbReference type="SAM" id="MobiDB-lite"/>
    </source>
</evidence>
<dbReference type="GO" id="GO:0000981">
    <property type="term" value="F:DNA-binding transcription factor activity, RNA polymerase II-specific"/>
    <property type="evidence" value="ECO:0007669"/>
    <property type="project" value="UniProtKB-UniRule"/>
</dbReference>
<dbReference type="PRINTS" id="PR00031">
    <property type="entry name" value="HTHREPRESSR"/>
</dbReference>
<sequence>MEVYDDSRISNALLKNERLPCTSEVLDSLWVQNSSPSFHASASMVNFANVQGETKTERPFLPQIDTKAENCNEGALDGCSFHHPEKKRRLTPNQVQFLEKSFDEENKLEPERKLQLAKELGLQPRQVAIWFQNRRARYKTKLLEKEFDSLKSSYDRLKADYDTLYKENEKLKTEVNSLAEKSRLRDNGKPKTEQCDDPISPLDLQPNKPICSQNAAQTVASKQEDAASSAKSDVFDSDSPHYTDGNHSAALEPADSSHVFEPDASDFSQDEDDSFNRSCLMPSLSFQNWKLNALMIYSRTRAIWDSLFRIKGHGSGSIELRGSGLDVGGIFGSCMLMLLC</sequence>
<proteinExistence type="inferred from homology"/>
<evidence type="ECO:0000259" key="12">
    <source>
        <dbReference type="PROSITE" id="PS50071"/>
    </source>
</evidence>
<dbReference type="OrthoDB" id="6159439at2759"/>
<keyword evidence="2 10" id="KW-0805">Transcription regulation</keyword>
<evidence type="ECO:0000256" key="1">
    <source>
        <dbReference type="ARBA" id="ARBA00004123"/>
    </source>
</evidence>
<comment type="function">
    <text evidence="10">Transcription factor.</text>
</comment>
<evidence type="ECO:0000256" key="7">
    <source>
        <dbReference type="ARBA" id="ARBA00025748"/>
    </source>
</evidence>
<dbReference type="FunFam" id="1.10.10.60:FF:000144">
    <property type="entry name" value="homeobox-leucine zipper protein ATHB-6-like"/>
    <property type="match status" value="1"/>
</dbReference>